<organism evidence="2 3">
    <name type="scientific">Phlebiopsis gigantea (strain 11061_1 CR5-6)</name>
    <name type="common">White-rot fungus</name>
    <name type="synonym">Peniophora gigantea</name>
    <dbReference type="NCBI Taxonomy" id="745531"/>
    <lineage>
        <taxon>Eukaryota</taxon>
        <taxon>Fungi</taxon>
        <taxon>Dikarya</taxon>
        <taxon>Basidiomycota</taxon>
        <taxon>Agaricomycotina</taxon>
        <taxon>Agaricomycetes</taxon>
        <taxon>Polyporales</taxon>
        <taxon>Phanerochaetaceae</taxon>
        <taxon>Phlebiopsis</taxon>
    </lineage>
</organism>
<dbReference type="HOGENOM" id="CLU_2134420_0_0_1"/>
<reference evidence="2 3" key="1">
    <citation type="journal article" date="2014" name="PLoS Genet.">
        <title>Analysis of the Phlebiopsis gigantea genome, transcriptome and secretome provides insight into its pioneer colonization strategies of wood.</title>
        <authorList>
            <person name="Hori C."/>
            <person name="Ishida T."/>
            <person name="Igarashi K."/>
            <person name="Samejima M."/>
            <person name="Suzuki H."/>
            <person name="Master E."/>
            <person name="Ferreira P."/>
            <person name="Ruiz-Duenas F.J."/>
            <person name="Held B."/>
            <person name="Canessa P."/>
            <person name="Larrondo L.F."/>
            <person name="Schmoll M."/>
            <person name="Druzhinina I.S."/>
            <person name="Kubicek C.P."/>
            <person name="Gaskell J.A."/>
            <person name="Kersten P."/>
            <person name="St John F."/>
            <person name="Glasner J."/>
            <person name="Sabat G."/>
            <person name="Splinter BonDurant S."/>
            <person name="Syed K."/>
            <person name="Yadav J."/>
            <person name="Mgbeahuruike A.C."/>
            <person name="Kovalchuk A."/>
            <person name="Asiegbu F.O."/>
            <person name="Lackner G."/>
            <person name="Hoffmeister D."/>
            <person name="Rencoret J."/>
            <person name="Gutierrez A."/>
            <person name="Sun H."/>
            <person name="Lindquist E."/>
            <person name="Barry K."/>
            <person name="Riley R."/>
            <person name="Grigoriev I.V."/>
            <person name="Henrissat B."/>
            <person name="Kues U."/>
            <person name="Berka R.M."/>
            <person name="Martinez A.T."/>
            <person name="Covert S.F."/>
            <person name="Blanchette R.A."/>
            <person name="Cullen D."/>
        </authorList>
    </citation>
    <scope>NUCLEOTIDE SEQUENCE [LARGE SCALE GENOMIC DNA]</scope>
    <source>
        <strain evidence="2 3">11061_1 CR5-6</strain>
    </source>
</reference>
<feature type="region of interest" description="Disordered" evidence="1">
    <location>
        <begin position="29"/>
        <end position="96"/>
    </location>
</feature>
<proteinExistence type="predicted"/>
<keyword evidence="3" id="KW-1185">Reference proteome</keyword>
<gene>
    <name evidence="2" type="ORF">PHLGIDRAFT_173143</name>
</gene>
<evidence type="ECO:0000313" key="3">
    <source>
        <dbReference type="Proteomes" id="UP000053257"/>
    </source>
</evidence>
<accession>A0A0C3PTV1</accession>
<dbReference type="EMBL" id="KN840449">
    <property type="protein sequence ID" value="KIP11023.1"/>
    <property type="molecule type" value="Genomic_DNA"/>
</dbReference>
<sequence length="113" mass="12036">MSRTSSPPASTTCAGRRAQVFAAGLAQLHPSASSHSQAPRTVSAAAGPVADEPSRVPSQAAPARPTETCLTHRKLPAGRQLPAPWQDARLPRSHTERTRRVYRMSCDGCAIRP</sequence>
<dbReference type="Proteomes" id="UP000053257">
    <property type="component" value="Unassembled WGS sequence"/>
</dbReference>
<feature type="compositionally biased region" description="Polar residues" evidence="1">
    <location>
        <begin position="30"/>
        <end position="40"/>
    </location>
</feature>
<dbReference type="AlphaFoldDB" id="A0A0C3PTV1"/>
<evidence type="ECO:0000313" key="2">
    <source>
        <dbReference type="EMBL" id="KIP11023.1"/>
    </source>
</evidence>
<evidence type="ECO:0000256" key="1">
    <source>
        <dbReference type="SAM" id="MobiDB-lite"/>
    </source>
</evidence>
<name>A0A0C3PTV1_PHLG1</name>
<protein>
    <submittedName>
        <fullName evidence="2">Uncharacterized protein</fullName>
    </submittedName>
</protein>